<evidence type="ECO:0000256" key="7">
    <source>
        <dbReference type="ARBA" id="ARBA00022963"/>
    </source>
</evidence>
<dbReference type="PANTHER" id="PTHR11610">
    <property type="entry name" value="LIPASE"/>
    <property type="match status" value="1"/>
</dbReference>
<dbReference type="FunFam" id="2.60.60.20:FF:000003">
    <property type="entry name" value="Triacylglycerol lipase"/>
    <property type="match status" value="1"/>
</dbReference>
<evidence type="ECO:0000313" key="38">
    <source>
        <dbReference type="Proteomes" id="UP000823561"/>
    </source>
</evidence>
<evidence type="ECO:0000256" key="16">
    <source>
        <dbReference type="ARBA" id="ARBA00036575"/>
    </source>
</evidence>
<dbReference type="GO" id="GO:0004465">
    <property type="term" value="F:lipoprotein lipase activity"/>
    <property type="evidence" value="ECO:0007669"/>
    <property type="project" value="TreeGrafter"/>
</dbReference>
<dbReference type="InterPro" id="IPR013818">
    <property type="entry name" value="Lipase"/>
</dbReference>
<comment type="pathway">
    <text evidence="3">Glycerolipid metabolism; triacylglycerol degradation.</text>
</comment>
<accession>A0AAV6FUB5</accession>
<evidence type="ECO:0000256" key="20">
    <source>
        <dbReference type="ARBA" id="ARBA00042409"/>
    </source>
</evidence>
<gene>
    <name evidence="37" type="ORF">AALO_G00229470</name>
</gene>
<sequence>MSQTVGHVDFYPNGGEQMPGCPQNAAVENVDPNNIWEGTRFFVACNHQRSYQYYSDSILNRSGFTGYPCNDFSTFESIVCKPAPSYLPVLESDSDSLPVNPDPFDYFFDLQPGYRYHVNVTIDGTRRNPGYFKVALYGASDNTRQYRIFIGFLKPGGSYDTFVDTERDVGEVTHVKFVWNNNIINPMLPRFGATRIQVLRGQDSRTFEFCRQEKVLENVLQTLSPCGSP</sequence>
<evidence type="ECO:0000256" key="5">
    <source>
        <dbReference type="ARBA" id="ARBA00022525"/>
    </source>
</evidence>
<keyword evidence="6" id="KW-0378">Hydrolase</keyword>
<evidence type="ECO:0000256" key="32">
    <source>
        <dbReference type="ARBA" id="ARBA00049290"/>
    </source>
</evidence>
<evidence type="ECO:0000256" key="12">
    <source>
        <dbReference type="ARBA" id="ARBA00023590"/>
    </source>
</evidence>
<comment type="catalytic activity">
    <reaction evidence="21">
        <text>(9Z-octadecenoyl)-glycerol + H2O = glycerol + (9Z)-octadecenoate + H(+)</text>
        <dbReference type="Rhea" id="RHEA:39955"/>
        <dbReference type="ChEBI" id="CHEBI:15377"/>
        <dbReference type="ChEBI" id="CHEBI:15378"/>
        <dbReference type="ChEBI" id="CHEBI:17754"/>
        <dbReference type="ChEBI" id="CHEBI:30823"/>
        <dbReference type="ChEBI" id="CHEBI:75937"/>
    </reaction>
    <physiologicalReaction direction="left-to-right" evidence="21">
        <dbReference type="Rhea" id="RHEA:39956"/>
    </physiologicalReaction>
</comment>
<dbReference type="SUPFAM" id="SSF49723">
    <property type="entry name" value="Lipase/lipooxygenase domain (PLAT/LH2 domain)"/>
    <property type="match status" value="1"/>
</dbReference>
<dbReference type="Gene3D" id="2.60.60.20">
    <property type="entry name" value="PLAT/LH2 domain"/>
    <property type="match status" value="1"/>
</dbReference>
<evidence type="ECO:0000313" key="37">
    <source>
        <dbReference type="EMBL" id="KAG5266303.1"/>
    </source>
</evidence>
<organism evidence="37 38">
    <name type="scientific">Alosa alosa</name>
    <name type="common">allis shad</name>
    <dbReference type="NCBI Taxonomy" id="278164"/>
    <lineage>
        <taxon>Eukaryota</taxon>
        <taxon>Metazoa</taxon>
        <taxon>Chordata</taxon>
        <taxon>Craniata</taxon>
        <taxon>Vertebrata</taxon>
        <taxon>Euteleostomi</taxon>
        <taxon>Actinopterygii</taxon>
        <taxon>Neopterygii</taxon>
        <taxon>Teleostei</taxon>
        <taxon>Clupei</taxon>
        <taxon>Clupeiformes</taxon>
        <taxon>Clupeoidei</taxon>
        <taxon>Clupeidae</taxon>
        <taxon>Alosa</taxon>
    </lineage>
</organism>
<evidence type="ECO:0000256" key="30">
    <source>
        <dbReference type="ARBA" id="ARBA00049076"/>
    </source>
</evidence>
<keyword evidence="5" id="KW-0964">Secreted</keyword>
<protein>
    <recommendedName>
        <fullName evidence="18">Pancreatic lipase-related protein 2</fullName>
        <ecNumber evidence="17">3.1.1.26</ecNumber>
    </recommendedName>
    <alternativeName>
        <fullName evidence="19">Cytotoxic T lymphocyte lipase</fullName>
    </alternativeName>
    <alternativeName>
        <fullName evidence="20">Galactolipase</fullName>
    </alternativeName>
    <alternativeName>
        <fullName evidence="14">Triacylglycerol lipase</fullName>
    </alternativeName>
</protein>
<comment type="catalytic activity">
    <reaction evidence="33">
        <text>long chain 1,2-diacyl-3-O-[alpha-D-galactosyl-(1-&gt;6)-beta-D-galactosyl]-sn-glycerol + H2O = long chain acyl-3-O-[alpha-D-galactosyl-(1-&gt;6)-beta-D-galactosyl]-sn-glycerol + a fatty acid + H(+)</text>
        <dbReference type="Rhea" id="RHEA:48708"/>
        <dbReference type="ChEBI" id="CHEBI:15377"/>
        <dbReference type="ChEBI" id="CHEBI:15378"/>
        <dbReference type="ChEBI" id="CHEBI:28868"/>
        <dbReference type="ChEBI" id="CHEBI:90463"/>
        <dbReference type="ChEBI" id="CHEBI:90774"/>
    </reaction>
    <physiologicalReaction direction="left-to-right" evidence="33">
        <dbReference type="Rhea" id="RHEA:48709"/>
    </physiologicalReaction>
</comment>
<keyword evidence="11" id="KW-0968">Cytoplasmic vesicle</keyword>
<comment type="catalytic activity">
    <reaction evidence="23">
        <text>1-(9Z-octadecenoyl)-glycerol + H2O = glycerol + (9Z)-octadecenoate + H(+)</text>
        <dbReference type="Rhea" id="RHEA:38487"/>
        <dbReference type="ChEBI" id="CHEBI:15377"/>
        <dbReference type="ChEBI" id="CHEBI:15378"/>
        <dbReference type="ChEBI" id="CHEBI:17754"/>
        <dbReference type="ChEBI" id="CHEBI:30823"/>
        <dbReference type="ChEBI" id="CHEBI:75342"/>
    </reaction>
    <physiologicalReaction direction="left-to-right" evidence="23">
        <dbReference type="Rhea" id="RHEA:38488"/>
    </physiologicalReaction>
</comment>
<dbReference type="GO" id="GO:0047714">
    <property type="term" value="F:galactolipase activity"/>
    <property type="evidence" value="ECO:0007669"/>
    <property type="project" value="UniProtKB-EC"/>
</dbReference>
<comment type="catalytic activity">
    <reaction evidence="24">
        <text>1,2-didecanoylglycerol + H2O = decanoylglycerol + decanoate + H(+)</text>
        <dbReference type="Rhea" id="RHEA:48596"/>
        <dbReference type="ChEBI" id="CHEBI:11152"/>
        <dbReference type="ChEBI" id="CHEBI:15377"/>
        <dbReference type="ChEBI" id="CHEBI:15378"/>
        <dbReference type="ChEBI" id="CHEBI:27689"/>
        <dbReference type="ChEBI" id="CHEBI:90605"/>
    </reaction>
    <physiologicalReaction direction="left-to-right" evidence="24">
        <dbReference type="Rhea" id="RHEA:48597"/>
    </physiologicalReaction>
</comment>
<evidence type="ECO:0000256" key="15">
    <source>
        <dbReference type="ARBA" id="ARBA00036503"/>
    </source>
</evidence>
<evidence type="ECO:0000256" key="19">
    <source>
        <dbReference type="ARBA" id="ARBA00042032"/>
    </source>
</evidence>
<comment type="catalytic activity">
    <reaction evidence="32">
        <text>1,2,3-trioctanoylglycerol + H2O = dioctanoylglycerol + octanoate + H(+)</text>
        <dbReference type="Rhea" id="RHEA:47864"/>
        <dbReference type="ChEBI" id="CHEBI:15377"/>
        <dbReference type="ChEBI" id="CHEBI:15378"/>
        <dbReference type="ChEBI" id="CHEBI:25646"/>
        <dbReference type="ChEBI" id="CHEBI:76978"/>
        <dbReference type="ChEBI" id="CHEBI:88066"/>
    </reaction>
    <physiologicalReaction direction="left-to-right" evidence="32">
        <dbReference type="Rhea" id="RHEA:47865"/>
    </physiologicalReaction>
</comment>
<dbReference type="GO" id="GO:0005615">
    <property type="term" value="C:extracellular space"/>
    <property type="evidence" value="ECO:0007669"/>
    <property type="project" value="TreeGrafter"/>
</dbReference>
<dbReference type="InterPro" id="IPR029058">
    <property type="entry name" value="AB_hydrolase_fold"/>
</dbReference>
<evidence type="ECO:0000256" key="1">
    <source>
        <dbReference type="ARBA" id="ARBA00004487"/>
    </source>
</evidence>
<name>A0AAV6FUB5_9TELE</name>
<dbReference type="AlphaFoldDB" id="A0AAV6FUB5"/>
<comment type="subcellular location">
    <subcellularLocation>
        <location evidence="1">Cell projection</location>
        <location evidence="1">Neuron projection</location>
    </subcellularLocation>
    <subcellularLocation>
        <location evidence="2">Secreted</location>
    </subcellularLocation>
    <subcellularLocation>
        <location evidence="13">Zymogen granule membrane</location>
        <topology evidence="13">Peripheral membrane protein</topology>
    </subcellularLocation>
</comment>
<evidence type="ECO:0000256" key="18">
    <source>
        <dbReference type="ARBA" id="ARBA00041096"/>
    </source>
</evidence>
<comment type="catalytic activity">
    <reaction evidence="31">
        <text>a 1,2-diacyl-sn-glycero-3-phosphocholine + H2O = a monoacyl-sn-glycero-3-phosphocholine + a fatty acid + H(+)</text>
        <dbReference type="Rhea" id="RHEA:44664"/>
        <dbReference type="ChEBI" id="CHEBI:15377"/>
        <dbReference type="ChEBI" id="CHEBI:15378"/>
        <dbReference type="ChEBI" id="CHEBI:28868"/>
        <dbReference type="ChEBI" id="CHEBI:57643"/>
        <dbReference type="ChEBI" id="CHEBI:84465"/>
    </reaction>
    <physiologicalReaction direction="left-to-right" evidence="31">
        <dbReference type="Rhea" id="RHEA:44665"/>
    </physiologicalReaction>
</comment>
<comment type="catalytic activity">
    <reaction evidence="22">
        <text>1,2-didodecanoyl-3-O-[alpha-D-galactosyl-(1-&gt;6)-beta-D-galactosyl]-sn-glycerol + H2O = dodecanoyl-3-O-[alpha-D-galactosyl-(1-&gt;6)-beta-D-galactosyl]-sn-glycerol + dodecanoate + H(+)</text>
        <dbReference type="Rhea" id="RHEA:48516"/>
        <dbReference type="ChEBI" id="CHEBI:15377"/>
        <dbReference type="ChEBI" id="CHEBI:15378"/>
        <dbReference type="ChEBI" id="CHEBI:18262"/>
        <dbReference type="ChEBI" id="CHEBI:90337"/>
        <dbReference type="ChEBI" id="CHEBI:90359"/>
    </reaction>
    <physiologicalReaction direction="left-to-right" evidence="22">
        <dbReference type="Rhea" id="RHEA:48517"/>
    </physiologicalReaction>
</comment>
<dbReference type="Proteomes" id="UP000823561">
    <property type="component" value="Chromosome 18"/>
</dbReference>
<evidence type="ECO:0000256" key="27">
    <source>
        <dbReference type="ARBA" id="ARBA00048139"/>
    </source>
</evidence>
<evidence type="ECO:0000256" key="3">
    <source>
        <dbReference type="ARBA" id="ARBA00004879"/>
    </source>
</evidence>
<comment type="similarity">
    <text evidence="4 35">Belongs to the AB hydrolase superfamily. Lipase family.</text>
</comment>
<dbReference type="PANTHER" id="PTHR11610:SF165">
    <property type="entry name" value="PANCREATIC LIPASE-RELATED PROTEIN 2"/>
    <property type="match status" value="1"/>
</dbReference>
<evidence type="ECO:0000256" key="6">
    <source>
        <dbReference type="ARBA" id="ARBA00022801"/>
    </source>
</evidence>
<dbReference type="Pfam" id="PF00151">
    <property type="entry name" value="Lipase"/>
    <property type="match status" value="1"/>
</dbReference>
<evidence type="ECO:0000256" key="33">
    <source>
        <dbReference type="ARBA" id="ARBA00049352"/>
    </source>
</evidence>
<keyword evidence="8" id="KW-0443">Lipid metabolism</keyword>
<evidence type="ECO:0000256" key="11">
    <source>
        <dbReference type="ARBA" id="ARBA00023329"/>
    </source>
</evidence>
<dbReference type="SUPFAM" id="SSF53474">
    <property type="entry name" value="alpha/beta-Hydrolases"/>
    <property type="match status" value="1"/>
</dbReference>
<dbReference type="EC" id="3.1.1.26" evidence="17"/>
<comment type="catalytic activity">
    <reaction evidence="16">
        <text>1-beta-D-galactosyl-2,3-didodecanoyl-sn-glycerol + H2O = 1-beta-D-galactosyl-dodecanoyl-sn-glycerol + dodecanoate + H(+)</text>
        <dbReference type="Rhea" id="RHEA:48536"/>
        <dbReference type="ChEBI" id="CHEBI:15377"/>
        <dbReference type="ChEBI" id="CHEBI:15378"/>
        <dbReference type="ChEBI" id="CHEBI:18262"/>
        <dbReference type="ChEBI" id="CHEBI:90342"/>
        <dbReference type="ChEBI" id="CHEBI:90514"/>
    </reaction>
    <physiologicalReaction direction="left-to-right" evidence="16">
        <dbReference type="Rhea" id="RHEA:48537"/>
    </physiologicalReaction>
</comment>
<comment type="catalytic activity">
    <reaction evidence="25">
        <text>di-(9Z)-octadecenoylglycerol + H2O = (9Z-octadecenoyl)-glycerol + (9Z)-octadecenoate + H(+)</text>
        <dbReference type="Rhea" id="RHEA:47868"/>
        <dbReference type="ChEBI" id="CHEBI:15377"/>
        <dbReference type="ChEBI" id="CHEBI:15378"/>
        <dbReference type="ChEBI" id="CHEBI:30823"/>
        <dbReference type="ChEBI" id="CHEBI:75937"/>
        <dbReference type="ChEBI" id="CHEBI:75945"/>
    </reaction>
    <physiologicalReaction direction="left-to-right" evidence="25">
        <dbReference type="Rhea" id="RHEA:47869"/>
    </physiologicalReaction>
</comment>
<dbReference type="InterPro" id="IPR000734">
    <property type="entry name" value="TAG_lipase"/>
</dbReference>
<evidence type="ECO:0000256" key="8">
    <source>
        <dbReference type="ARBA" id="ARBA00023098"/>
    </source>
</evidence>
<comment type="catalytic activity">
    <reaction evidence="27">
        <text>a 1,2-diacyl-3-O-[alpha-D-galactosyl-(1-&gt;6)-beta-D-galactosyl]-sn-glycerol + H2O = acyl-3-O-[alpha-D-galactosyl-(1-&gt;6)-beta-D-galactosyl]-sn-glycerol + a fatty acid + H(+)</text>
        <dbReference type="Rhea" id="RHEA:48372"/>
        <dbReference type="ChEBI" id="CHEBI:15377"/>
        <dbReference type="ChEBI" id="CHEBI:15378"/>
        <dbReference type="ChEBI" id="CHEBI:28396"/>
        <dbReference type="ChEBI" id="CHEBI:28868"/>
        <dbReference type="ChEBI" id="CHEBI:90310"/>
    </reaction>
    <physiologicalReaction direction="left-to-right" evidence="27">
        <dbReference type="Rhea" id="RHEA:48373"/>
    </physiologicalReaction>
</comment>
<dbReference type="InterPro" id="IPR036392">
    <property type="entry name" value="PLAT/LH2_dom_sf"/>
</dbReference>
<evidence type="ECO:0000256" key="26">
    <source>
        <dbReference type="ARBA" id="ARBA00047744"/>
    </source>
</evidence>
<evidence type="ECO:0000256" key="35">
    <source>
        <dbReference type="RuleBase" id="RU004262"/>
    </source>
</evidence>
<evidence type="ECO:0000256" key="2">
    <source>
        <dbReference type="ARBA" id="ARBA00004613"/>
    </source>
</evidence>
<dbReference type="GO" id="GO:0043005">
    <property type="term" value="C:neuron projection"/>
    <property type="evidence" value="ECO:0007669"/>
    <property type="project" value="UniProtKB-SubCell"/>
</dbReference>
<dbReference type="Pfam" id="PF01477">
    <property type="entry name" value="PLAT"/>
    <property type="match status" value="1"/>
</dbReference>
<comment type="catalytic activity">
    <reaction evidence="15">
        <text>a 1,2-diacyl-3-O-(beta-D-galactosyl)-sn-glycerol + 2 H2O = 3-beta-D-galactosyl-sn-glycerol + 2 a fatty acid + 2 H(+)</text>
        <dbReference type="Rhea" id="RHEA:13189"/>
        <dbReference type="ChEBI" id="CHEBI:15377"/>
        <dbReference type="ChEBI" id="CHEBI:15378"/>
        <dbReference type="ChEBI" id="CHEBI:15754"/>
        <dbReference type="ChEBI" id="CHEBI:17615"/>
        <dbReference type="ChEBI" id="CHEBI:28868"/>
        <dbReference type="EC" id="3.1.1.26"/>
    </reaction>
    <physiologicalReaction direction="left-to-right" evidence="15">
        <dbReference type="Rhea" id="RHEA:13190"/>
    </physiologicalReaction>
</comment>
<evidence type="ECO:0000256" key="34">
    <source>
        <dbReference type="ARBA" id="ARBA00049420"/>
    </source>
</evidence>
<evidence type="ECO:0000256" key="17">
    <source>
        <dbReference type="ARBA" id="ARBA00039152"/>
    </source>
</evidence>
<dbReference type="SMART" id="SM00308">
    <property type="entry name" value="LH2"/>
    <property type="match status" value="1"/>
</dbReference>
<evidence type="ECO:0000256" key="10">
    <source>
        <dbReference type="ARBA" id="ARBA00023273"/>
    </source>
</evidence>
<comment type="caution">
    <text evidence="37">The sequence shown here is derived from an EMBL/GenBank/DDBJ whole genome shotgun (WGS) entry which is preliminary data.</text>
</comment>
<comment type="catalytic activity">
    <reaction evidence="28">
        <text>1,2-dioctanoyl-3-O-beta-D-galactosyl-sn-glycerol + H2O = octanoyl-3-(beta-D-galactosyl)-sn-glycerol + octanoate + H(+)</text>
        <dbReference type="Rhea" id="RHEA:48696"/>
        <dbReference type="ChEBI" id="CHEBI:15377"/>
        <dbReference type="ChEBI" id="CHEBI:15378"/>
        <dbReference type="ChEBI" id="CHEBI:25646"/>
        <dbReference type="ChEBI" id="CHEBI:90453"/>
        <dbReference type="ChEBI" id="CHEBI:90769"/>
    </reaction>
    <physiologicalReaction direction="left-to-right" evidence="28">
        <dbReference type="Rhea" id="RHEA:48697"/>
    </physiologicalReaction>
</comment>
<proteinExistence type="inferred from homology"/>
<feature type="domain" description="PLAT" evidence="36">
    <location>
        <begin position="114"/>
        <end position="226"/>
    </location>
</feature>
<evidence type="ECO:0000256" key="14">
    <source>
        <dbReference type="ARBA" id="ARBA00031485"/>
    </source>
</evidence>
<comment type="catalytic activity">
    <reaction evidence="30">
        <text>1,2-dioctanoyl-3-O-[alpha-D-galactosyl-(1-&gt;6)-beta-D-galactosyl]-sn-glycerol + H2O = octanoyl-3-O-[alpha-D-galactosyl-(1-&gt;6)-beta-D-galactosyl]-sn-glycerol + octanoate + H(+)</text>
        <dbReference type="Rhea" id="RHEA:48692"/>
        <dbReference type="ChEBI" id="CHEBI:15377"/>
        <dbReference type="ChEBI" id="CHEBI:15378"/>
        <dbReference type="ChEBI" id="CHEBI:25646"/>
        <dbReference type="ChEBI" id="CHEBI:90457"/>
        <dbReference type="ChEBI" id="CHEBI:90768"/>
    </reaction>
    <physiologicalReaction direction="left-to-right" evidence="30">
        <dbReference type="Rhea" id="RHEA:48693"/>
    </physiologicalReaction>
</comment>
<reference evidence="37" key="1">
    <citation type="submission" date="2020-10" db="EMBL/GenBank/DDBJ databases">
        <title>Chromosome-scale genome assembly of the Allis shad, Alosa alosa.</title>
        <authorList>
            <person name="Margot Z."/>
            <person name="Christophe K."/>
            <person name="Cabau C."/>
            <person name="Louis A."/>
            <person name="Berthelot C."/>
            <person name="Parey E."/>
            <person name="Roest Crollius H."/>
            <person name="Montfort J."/>
            <person name="Robinson-Rechavi M."/>
            <person name="Bucao C."/>
            <person name="Bouchez O."/>
            <person name="Gislard M."/>
            <person name="Lluch J."/>
            <person name="Milhes M."/>
            <person name="Lampietro C."/>
            <person name="Lopez Roques C."/>
            <person name="Donnadieu C."/>
            <person name="Braasch I."/>
            <person name="Desvignes T."/>
            <person name="Postlethwait J."/>
            <person name="Bobe J."/>
            <person name="Guiguen Y."/>
        </authorList>
    </citation>
    <scope>NUCLEOTIDE SEQUENCE</scope>
    <source>
        <strain evidence="37">M-15738</strain>
        <tissue evidence="37">Blood</tissue>
    </source>
</reference>
<dbReference type="EMBL" id="JADWDJ010000018">
    <property type="protein sequence ID" value="KAG5266303.1"/>
    <property type="molecule type" value="Genomic_DNA"/>
</dbReference>
<dbReference type="InterPro" id="IPR001024">
    <property type="entry name" value="PLAT/LH2_dom"/>
</dbReference>
<dbReference type="PRINTS" id="PR00821">
    <property type="entry name" value="TAGLIPASE"/>
</dbReference>
<comment type="pathway">
    <text evidence="12">Glycolipid metabolism.</text>
</comment>
<dbReference type="GO" id="GO:0016042">
    <property type="term" value="P:lipid catabolic process"/>
    <property type="evidence" value="ECO:0007669"/>
    <property type="project" value="UniProtKB-KW"/>
</dbReference>
<keyword evidence="9" id="KW-1015">Disulfide bond</keyword>
<comment type="catalytic activity">
    <reaction evidence="34">
        <text>1,2-didodecanoyl-3-beta-D-galactosyl-sn-glycerol + H2O = dodecanoyl-3-beta-D-galactosyl-sn-glycerol + dodecanoate + H(+)</text>
        <dbReference type="Rhea" id="RHEA:48540"/>
        <dbReference type="ChEBI" id="CHEBI:15377"/>
        <dbReference type="ChEBI" id="CHEBI:15378"/>
        <dbReference type="ChEBI" id="CHEBI:18262"/>
        <dbReference type="ChEBI" id="CHEBI:90340"/>
        <dbReference type="ChEBI" id="CHEBI:90515"/>
    </reaction>
    <physiologicalReaction direction="left-to-right" evidence="34">
        <dbReference type="Rhea" id="RHEA:48541"/>
    </physiologicalReaction>
</comment>
<evidence type="ECO:0000256" key="22">
    <source>
        <dbReference type="ARBA" id="ARBA00047296"/>
    </source>
</evidence>
<keyword evidence="7" id="KW-0442">Lipid degradation</keyword>
<comment type="catalytic activity">
    <reaction evidence="29">
        <text>long chain 1,2-diacyl-3-O-beta-D-galactosyl-sn-glycerol + H2O = long chain acyl-3-O-beta-D-galactosyl-sn-glycerol + a fatty acid + H(+)</text>
        <dbReference type="Rhea" id="RHEA:48700"/>
        <dbReference type="ChEBI" id="CHEBI:15377"/>
        <dbReference type="ChEBI" id="CHEBI:15378"/>
        <dbReference type="ChEBI" id="CHEBI:28868"/>
        <dbReference type="ChEBI" id="CHEBI:90477"/>
        <dbReference type="ChEBI" id="CHEBI:90770"/>
    </reaction>
    <physiologicalReaction direction="left-to-right" evidence="29">
        <dbReference type="Rhea" id="RHEA:48701"/>
    </physiologicalReaction>
</comment>
<evidence type="ECO:0000256" key="21">
    <source>
        <dbReference type="ARBA" id="ARBA00047270"/>
    </source>
</evidence>
<comment type="catalytic activity">
    <reaction evidence="26">
        <text>1,2,3-tripropanoylglycerol + H2O = dipropanoylglycerol + propanoate + H(+)</text>
        <dbReference type="Rhea" id="RHEA:48024"/>
        <dbReference type="ChEBI" id="CHEBI:15377"/>
        <dbReference type="ChEBI" id="CHEBI:15378"/>
        <dbReference type="ChEBI" id="CHEBI:17272"/>
        <dbReference type="ChEBI" id="CHEBI:88153"/>
        <dbReference type="ChEBI" id="CHEBI:88155"/>
    </reaction>
    <physiologicalReaction direction="left-to-right" evidence="26">
        <dbReference type="Rhea" id="RHEA:48025"/>
    </physiologicalReaction>
</comment>
<evidence type="ECO:0000256" key="9">
    <source>
        <dbReference type="ARBA" id="ARBA00023157"/>
    </source>
</evidence>
<evidence type="ECO:0000256" key="28">
    <source>
        <dbReference type="ARBA" id="ARBA00048268"/>
    </source>
</evidence>
<evidence type="ECO:0000256" key="31">
    <source>
        <dbReference type="ARBA" id="ARBA00049154"/>
    </source>
</evidence>
<keyword evidence="10" id="KW-0966">Cell projection</keyword>
<evidence type="ECO:0000256" key="4">
    <source>
        <dbReference type="ARBA" id="ARBA00010701"/>
    </source>
</evidence>
<dbReference type="GO" id="GO:0042589">
    <property type="term" value="C:zymogen granule membrane"/>
    <property type="evidence" value="ECO:0007669"/>
    <property type="project" value="UniProtKB-SubCell"/>
</dbReference>
<evidence type="ECO:0000259" key="36">
    <source>
        <dbReference type="SMART" id="SM00308"/>
    </source>
</evidence>
<dbReference type="Gene3D" id="3.40.50.1820">
    <property type="entry name" value="alpha/beta hydrolase"/>
    <property type="match status" value="1"/>
</dbReference>
<evidence type="ECO:0000256" key="23">
    <source>
        <dbReference type="ARBA" id="ARBA00047438"/>
    </source>
</evidence>
<evidence type="ECO:0000256" key="29">
    <source>
        <dbReference type="ARBA" id="ARBA00048546"/>
    </source>
</evidence>
<evidence type="ECO:0000256" key="13">
    <source>
        <dbReference type="ARBA" id="ARBA00024321"/>
    </source>
</evidence>
<evidence type="ECO:0000256" key="24">
    <source>
        <dbReference type="ARBA" id="ARBA00047618"/>
    </source>
</evidence>
<keyword evidence="38" id="KW-1185">Reference proteome</keyword>
<evidence type="ECO:0000256" key="25">
    <source>
        <dbReference type="ARBA" id="ARBA00047741"/>
    </source>
</evidence>